<organism evidence="1 2">
    <name type="scientific">Globisporangium ultimum (strain ATCC 200006 / CBS 805.95 / DAOM BR144)</name>
    <name type="common">Pythium ultimum</name>
    <dbReference type="NCBI Taxonomy" id="431595"/>
    <lineage>
        <taxon>Eukaryota</taxon>
        <taxon>Sar</taxon>
        <taxon>Stramenopiles</taxon>
        <taxon>Oomycota</taxon>
        <taxon>Peronosporomycetes</taxon>
        <taxon>Pythiales</taxon>
        <taxon>Pythiaceae</taxon>
        <taxon>Globisporangium</taxon>
    </lineage>
</organism>
<evidence type="ECO:0008006" key="3">
    <source>
        <dbReference type="Google" id="ProtNLM"/>
    </source>
</evidence>
<protein>
    <recommendedName>
        <fullName evidence="3">Core-binding (CB) domain-containing protein</fullName>
    </recommendedName>
</protein>
<reference evidence="2" key="2">
    <citation type="submission" date="2010-04" db="EMBL/GenBank/DDBJ databases">
        <authorList>
            <person name="Buell R."/>
            <person name="Hamilton J."/>
            <person name="Hostetler J."/>
        </authorList>
    </citation>
    <scope>NUCLEOTIDE SEQUENCE [LARGE SCALE GENOMIC DNA]</scope>
    <source>
        <strain evidence="2">DAOM:BR144</strain>
    </source>
</reference>
<sequence>MEKRHKGAEGTSTVMGESERTSAAINNMMDQSLSVSATRQNASARAKFDRFLKVYRSTTSSLASLNKDDVTRELFGCFLTFLYDDKAIGWQTSMSYLSSIRRQLEG</sequence>
<keyword evidence="2" id="KW-1185">Reference proteome</keyword>
<name>K3XBV0_GLOUD</name>
<dbReference type="HOGENOM" id="CLU_2228571_0_0_1"/>
<dbReference type="EnsemblProtists" id="PYU1_T014699">
    <property type="protein sequence ID" value="PYU1_T014699"/>
    <property type="gene ID" value="PYU1_G014668"/>
</dbReference>
<reference evidence="2" key="1">
    <citation type="journal article" date="2010" name="Genome Biol.">
        <title>Genome sequence of the necrotrophic plant pathogen Pythium ultimum reveals original pathogenicity mechanisms and effector repertoire.</title>
        <authorList>
            <person name="Levesque C.A."/>
            <person name="Brouwer H."/>
            <person name="Cano L."/>
            <person name="Hamilton J.P."/>
            <person name="Holt C."/>
            <person name="Huitema E."/>
            <person name="Raffaele S."/>
            <person name="Robideau G.P."/>
            <person name="Thines M."/>
            <person name="Win J."/>
            <person name="Zerillo M.M."/>
            <person name="Beakes G.W."/>
            <person name="Boore J.L."/>
            <person name="Busam D."/>
            <person name="Dumas B."/>
            <person name="Ferriera S."/>
            <person name="Fuerstenberg S.I."/>
            <person name="Gachon C.M."/>
            <person name="Gaulin E."/>
            <person name="Govers F."/>
            <person name="Grenville-Briggs L."/>
            <person name="Horner N."/>
            <person name="Hostetler J."/>
            <person name="Jiang R.H."/>
            <person name="Johnson J."/>
            <person name="Krajaejun T."/>
            <person name="Lin H."/>
            <person name="Meijer H.J."/>
            <person name="Moore B."/>
            <person name="Morris P."/>
            <person name="Phuntmart V."/>
            <person name="Puiu D."/>
            <person name="Shetty J."/>
            <person name="Stajich J.E."/>
            <person name="Tripathy S."/>
            <person name="Wawra S."/>
            <person name="van West P."/>
            <person name="Whitty B.R."/>
            <person name="Coutinho P.M."/>
            <person name="Henrissat B."/>
            <person name="Martin F."/>
            <person name="Thomas P.D."/>
            <person name="Tyler B.M."/>
            <person name="De Vries R.P."/>
            <person name="Kamoun S."/>
            <person name="Yandell M."/>
            <person name="Tisserat N."/>
            <person name="Buell C.R."/>
        </authorList>
    </citation>
    <scope>NUCLEOTIDE SEQUENCE</scope>
    <source>
        <strain evidence="2">DAOM:BR144</strain>
    </source>
</reference>
<dbReference type="AlphaFoldDB" id="K3XBV0"/>
<dbReference type="eggNOG" id="ENOG502R25Q">
    <property type="taxonomic scope" value="Eukaryota"/>
</dbReference>
<proteinExistence type="predicted"/>
<evidence type="ECO:0000313" key="1">
    <source>
        <dbReference type="EnsemblProtists" id="PYU1_T014699"/>
    </source>
</evidence>
<dbReference type="EMBL" id="GL376594">
    <property type="status" value="NOT_ANNOTATED_CDS"/>
    <property type="molecule type" value="Genomic_DNA"/>
</dbReference>
<accession>K3XBV0</accession>
<evidence type="ECO:0000313" key="2">
    <source>
        <dbReference type="Proteomes" id="UP000019132"/>
    </source>
</evidence>
<dbReference type="VEuPathDB" id="FungiDB:PYU1_G014668"/>
<reference evidence="1" key="3">
    <citation type="submission" date="2015-02" db="UniProtKB">
        <authorList>
            <consortium name="EnsemblProtists"/>
        </authorList>
    </citation>
    <scope>IDENTIFICATION</scope>
    <source>
        <strain evidence="1">DAOM BR144</strain>
    </source>
</reference>
<dbReference type="InParanoid" id="K3XBV0"/>
<dbReference type="Proteomes" id="UP000019132">
    <property type="component" value="Unassembled WGS sequence"/>
</dbReference>